<name>A0AAN9TYZ7_9PEZI</name>
<gene>
    <name evidence="2" type="ORF">SLS53_008172</name>
</gene>
<accession>A0AAN9TYZ7</accession>
<dbReference type="EMBL" id="JAJSPL020000046">
    <property type="protein sequence ID" value="KAK7733705.1"/>
    <property type="molecule type" value="Genomic_DNA"/>
</dbReference>
<sequence length="250" mass="25950">MTGSKYNNLGGGESIIYLELTNNQYHYCCGSYVTDNNGTVGCYTNQSSFVVGDGQLMYGYAGLENATLVDDSTTGASTASAATSTVSSASNTAVPASGHCDDESVKIGAGVGIPLGAVALMAVAWALWERRKAAKSKWAAVAGGGDQSAAVAGGRDQSDVVAGGEDQSAGVGAGGNHYPYYQYQQPYTRMQGQGDQGEVQFAQQARGPMAELQHTQPTWGPTAELHSQERPAEMMDRQSKGGVFSSATGF</sequence>
<comment type="caution">
    <text evidence="2">The sequence shown here is derived from an EMBL/GenBank/DDBJ whole genome shotgun (WGS) entry which is preliminary data.</text>
</comment>
<keyword evidence="1" id="KW-1133">Transmembrane helix</keyword>
<reference evidence="2 3" key="1">
    <citation type="journal article" date="2023" name="PLoS ONE">
        <title>Cytospora paraplurivora sp. nov. isolated from orchards with fruit tree decline syndrome in Ontario, Canada.</title>
        <authorList>
            <person name="Ilyukhin E."/>
            <person name="Nguyen H.D.T."/>
            <person name="Castle A.J."/>
            <person name="Ellouze W."/>
        </authorList>
    </citation>
    <scope>NUCLEOTIDE SEQUENCE [LARGE SCALE GENOMIC DNA]</scope>
    <source>
        <strain evidence="2 3">FDS-564</strain>
    </source>
</reference>
<evidence type="ECO:0000256" key="1">
    <source>
        <dbReference type="SAM" id="Phobius"/>
    </source>
</evidence>
<keyword evidence="3" id="KW-1185">Reference proteome</keyword>
<organism evidence="2 3">
    <name type="scientific">Cytospora paraplurivora</name>
    <dbReference type="NCBI Taxonomy" id="2898453"/>
    <lineage>
        <taxon>Eukaryota</taxon>
        <taxon>Fungi</taxon>
        <taxon>Dikarya</taxon>
        <taxon>Ascomycota</taxon>
        <taxon>Pezizomycotina</taxon>
        <taxon>Sordariomycetes</taxon>
        <taxon>Sordariomycetidae</taxon>
        <taxon>Diaporthales</taxon>
        <taxon>Cytosporaceae</taxon>
        <taxon>Cytospora</taxon>
    </lineage>
</organism>
<proteinExistence type="predicted"/>
<keyword evidence="1" id="KW-0472">Membrane</keyword>
<dbReference type="Proteomes" id="UP001320245">
    <property type="component" value="Unassembled WGS sequence"/>
</dbReference>
<evidence type="ECO:0000313" key="2">
    <source>
        <dbReference type="EMBL" id="KAK7733705.1"/>
    </source>
</evidence>
<keyword evidence="1" id="KW-0812">Transmembrane</keyword>
<protein>
    <submittedName>
        <fullName evidence="2">Uncharacterized protein</fullName>
    </submittedName>
</protein>
<feature type="transmembrane region" description="Helical" evidence="1">
    <location>
        <begin position="107"/>
        <end position="128"/>
    </location>
</feature>
<evidence type="ECO:0000313" key="3">
    <source>
        <dbReference type="Proteomes" id="UP001320245"/>
    </source>
</evidence>
<dbReference type="AlphaFoldDB" id="A0AAN9TYZ7"/>